<dbReference type="AlphaFoldDB" id="A0A922E9A5"/>
<name>A0A922E9A5_CARIL</name>
<protein>
    <submittedName>
        <fullName evidence="2">Uncharacterized protein</fullName>
    </submittedName>
</protein>
<dbReference type="EMBL" id="CM031832">
    <property type="protein sequence ID" value="KAG6699268.1"/>
    <property type="molecule type" value="Genomic_DNA"/>
</dbReference>
<comment type="caution">
    <text evidence="2">The sequence shown here is derived from an EMBL/GenBank/DDBJ whole genome shotgun (WGS) entry which is preliminary data.</text>
</comment>
<feature type="compositionally biased region" description="Basic and acidic residues" evidence="1">
    <location>
        <begin position="55"/>
        <end position="67"/>
    </location>
</feature>
<evidence type="ECO:0000256" key="1">
    <source>
        <dbReference type="SAM" id="MobiDB-lite"/>
    </source>
</evidence>
<feature type="region of interest" description="Disordered" evidence="1">
    <location>
        <begin position="1"/>
        <end position="33"/>
    </location>
</feature>
<organism evidence="2 3">
    <name type="scientific">Carya illinoinensis</name>
    <name type="common">Pecan</name>
    <dbReference type="NCBI Taxonomy" id="32201"/>
    <lineage>
        <taxon>Eukaryota</taxon>
        <taxon>Viridiplantae</taxon>
        <taxon>Streptophyta</taxon>
        <taxon>Embryophyta</taxon>
        <taxon>Tracheophyta</taxon>
        <taxon>Spermatophyta</taxon>
        <taxon>Magnoliopsida</taxon>
        <taxon>eudicotyledons</taxon>
        <taxon>Gunneridae</taxon>
        <taxon>Pentapetalae</taxon>
        <taxon>rosids</taxon>
        <taxon>fabids</taxon>
        <taxon>Fagales</taxon>
        <taxon>Juglandaceae</taxon>
        <taxon>Carya</taxon>
    </lineage>
</organism>
<reference evidence="2" key="1">
    <citation type="submission" date="2021-01" db="EMBL/GenBank/DDBJ databases">
        <authorList>
            <person name="Lovell J.T."/>
            <person name="Bentley N."/>
            <person name="Bhattarai G."/>
            <person name="Jenkins J.W."/>
            <person name="Sreedasyam A."/>
            <person name="Alarcon Y."/>
            <person name="Bock C."/>
            <person name="Boston L."/>
            <person name="Carlson J."/>
            <person name="Cervantes K."/>
            <person name="Clermont K."/>
            <person name="Krom N."/>
            <person name="Kubenka K."/>
            <person name="Mamidi S."/>
            <person name="Mattison C."/>
            <person name="Monteros M."/>
            <person name="Pisani C."/>
            <person name="Plott C."/>
            <person name="Rajasekar S."/>
            <person name="Rhein H.S."/>
            <person name="Rohla C."/>
            <person name="Song M."/>
            <person name="Hilaire R.S."/>
            <person name="Shu S."/>
            <person name="Wells L."/>
            <person name="Wang X."/>
            <person name="Webber J."/>
            <person name="Heerema R.J."/>
            <person name="Klein P."/>
            <person name="Conner P."/>
            <person name="Grauke L."/>
            <person name="Grimwood J."/>
            <person name="Schmutz J."/>
            <person name="Randall J.J."/>
        </authorList>
    </citation>
    <scope>NUCLEOTIDE SEQUENCE</scope>
    <source>
        <tissue evidence="2">Leaf</tissue>
    </source>
</reference>
<dbReference type="Proteomes" id="UP000811246">
    <property type="component" value="Chromosome 8"/>
</dbReference>
<feature type="region of interest" description="Disordered" evidence="1">
    <location>
        <begin position="50"/>
        <end position="84"/>
    </location>
</feature>
<feature type="compositionally biased region" description="Polar residues" evidence="1">
    <location>
        <begin position="68"/>
        <end position="84"/>
    </location>
</feature>
<evidence type="ECO:0000313" key="3">
    <source>
        <dbReference type="Proteomes" id="UP000811246"/>
    </source>
</evidence>
<evidence type="ECO:0000313" key="2">
    <source>
        <dbReference type="EMBL" id="KAG6699268.1"/>
    </source>
</evidence>
<feature type="compositionally biased region" description="Basic and acidic residues" evidence="1">
    <location>
        <begin position="23"/>
        <end position="33"/>
    </location>
</feature>
<sequence length="84" mass="9556">MSTTREGNHKKKGTAEAKAVSWQEKKSLADKEEEVLQKEIEDLGIWTEMMDSMNDEQKKSQRGEKSKPSTSNGILASVWNSTRR</sequence>
<proteinExistence type="predicted"/>
<gene>
    <name evidence="2" type="ORF">I3842_08G059700</name>
</gene>
<accession>A0A922E9A5</accession>